<organism evidence="5 6">
    <name type="scientific">Simonsiella muelleri ATCC 29453</name>
    <dbReference type="NCBI Taxonomy" id="641147"/>
    <lineage>
        <taxon>Bacteria</taxon>
        <taxon>Pseudomonadati</taxon>
        <taxon>Pseudomonadota</taxon>
        <taxon>Betaproteobacteria</taxon>
        <taxon>Neisseriales</taxon>
        <taxon>Neisseriaceae</taxon>
        <taxon>Simonsiella</taxon>
    </lineage>
</organism>
<gene>
    <name evidence="5" type="ORF">HMPREF9021_00864</name>
</gene>
<proteinExistence type="predicted"/>
<keyword evidence="6" id="KW-1185">Reference proteome</keyword>
<dbReference type="KEGG" id="smur:BWP33_08990"/>
<reference evidence="5 6" key="1">
    <citation type="submission" date="2010-03" db="EMBL/GenBank/DDBJ databases">
        <authorList>
            <consortium name="The Broad Institute Genome Sequencing Platform"/>
            <person name="Ward D."/>
            <person name="Earl A."/>
            <person name="Feldgarden M."/>
            <person name="Gevers D."/>
            <person name="Young S."/>
            <person name="Zeng Q."/>
            <person name="Koehrsen M."/>
            <person name="Alvarado L."/>
            <person name="Berlin A.M."/>
            <person name="Borenstein D."/>
            <person name="Chapman S.B."/>
            <person name="Chen Z."/>
            <person name="Engels R."/>
            <person name="Freedman E."/>
            <person name="Gellesch M."/>
            <person name="Goldberg J."/>
            <person name="Griggs A."/>
            <person name="Gujja S."/>
            <person name="Heilman E.R."/>
            <person name="Heiman D.I."/>
            <person name="Hepburn T.A."/>
            <person name="Howarth C."/>
            <person name="Jen D."/>
            <person name="Larson L."/>
            <person name="Mehta T."/>
            <person name="Park D."/>
            <person name="Pearson M."/>
            <person name="Richards J."/>
            <person name="Roberts A."/>
            <person name="Saif S."/>
            <person name="Shea T.D."/>
            <person name="Shenoy N."/>
            <person name="Sisk P."/>
            <person name="Stolte C."/>
            <person name="Sykes S.N."/>
            <person name="Walk T."/>
            <person name="White J."/>
            <person name="Yandava C."/>
            <person name="Izard J."/>
            <person name="Baranova O.V."/>
            <person name="Blanton J.M."/>
            <person name="Tanner A.C."/>
            <person name="Dewhirst F."/>
            <person name="Haas B."/>
            <person name="Nusbaum C."/>
            <person name="Birren B."/>
        </authorList>
    </citation>
    <scope>NUCLEOTIDE SEQUENCE [LARGE SCALE GENOMIC DNA]</scope>
    <source>
        <strain evidence="5 6">ATCC 29453</strain>
    </source>
</reference>
<dbReference type="Proteomes" id="UP000017813">
    <property type="component" value="Unassembled WGS sequence"/>
</dbReference>
<dbReference type="SUPFAM" id="SSF56925">
    <property type="entry name" value="OMPA-like"/>
    <property type="match status" value="1"/>
</dbReference>
<dbReference type="RefSeq" id="WP_002641638.1">
    <property type="nucleotide sequence ID" value="NZ_CP019448.1"/>
</dbReference>
<protein>
    <recommendedName>
        <fullName evidence="4">Outer membrane protein beta-barrel domain-containing protein</fullName>
    </recommendedName>
</protein>
<dbReference type="InterPro" id="IPR027385">
    <property type="entry name" value="Beta-barrel_OMP"/>
</dbReference>
<dbReference type="Pfam" id="PF13505">
    <property type="entry name" value="OMP_b-brl"/>
    <property type="match status" value="1"/>
</dbReference>
<evidence type="ECO:0000256" key="3">
    <source>
        <dbReference type="SAM" id="SignalP"/>
    </source>
</evidence>
<dbReference type="HOGENOM" id="CLU_1433589_0_0_4"/>
<dbReference type="eggNOG" id="ENOG5033UNA">
    <property type="taxonomic scope" value="Bacteria"/>
</dbReference>
<reference evidence="5 6" key="2">
    <citation type="submission" date="2011-10" db="EMBL/GenBank/DDBJ databases">
        <title>The Genome Sequence of Simonsiella muelleri ATCC 29453.</title>
        <authorList>
            <consortium name="The Broad Institute Genome Sequencing Platform"/>
            <consortium name="The Broad Institute Genome Sequencing Center for Infectious Disease"/>
            <person name="Earl A."/>
            <person name="Ward D."/>
            <person name="Feldgarden M."/>
            <person name="Gevers D."/>
            <person name="Izard J."/>
            <person name="Baranova O.V."/>
            <person name="Blanton J.M."/>
            <person name="Tanner A.C."/>
            <person name="Dewhirst F."/>
            <person name="Young S.K."/>
            <person name="Zeng Q."/>
            <person name="Gargeya S."/>
            <person name="Fitzgerald M."/>
            <person name="Haas B."/>
            <person name="Abouelleil A."/>
            <person name="Alvarado L."/>
            <person name="Arachchi H.M."/>
            <person name="Berlin A."/>
            <person name="Brown A."/>
            <person name="Chapman S.B."/>
            <person name="Chen Z."/>
            <person name="Dunbar C."/>
            <person name="Freedman E."/>
            <person name="Gearin G."/>
            <person name="Goldberg J."/>
            <person name="Griggs A."/>
            <person name="Gujja S."/>
            <person name="Heiman D."/>
            <person name="Howarth C."/>
            <person name="Larson L."/>
            <person name="Lui A."/>
            <person name="MacDonald P.J.P."/>
            <person name="Montmayeur A."/>
            <person name="Murphy C."/>
            <person name="Neiman D."/>
            <person name="Pearson M."/>
            <person name="Priest M."/>
            <person name="Roberts A."/>
            <person name="Saif S."/>
            <person name="Shea T."/>
            <person name="Shenoy N."/>
            <person name="Sisk P."/>
            <person name="Stolte C."/>
            <person name="Sykes S."/>
            <person name="Wortman J."/>
            <person name="Nusbaum C."/>
            <person name="Birren B."/>
        </authorList>
    </citation>
    <scope>NUCLEOTIDE SEQUENCE [LARGE SCALE GENOMIC DNA]</scope>
    <source>
        <strain evidence="5 6">ATCC 29453</strain>
    </source>
</reference>
<dbReference type="AlphaFoldDB" id="V9HMR7"/>
<feature type="domain" description="Outer membrane protein beta-barrel" evidence="4">
    <location>
        <begin position="7"/>
        <end position="166"/>
    </location>
</feature>
<dbReference type="EMBL" id="ADCY02000019">
    <property type="protein sequence ID" value="EFG31588.1"/>
    <property type="molecule type" value="Genomic_DNA"/>
</dbReference>
<accession>V9HMR7</accession>
<evidence type="ECO:0000313" key="6">
    <source>
        <dbReference type="Proteomes" id="UP000017813"/>
    </source>
</evidence>
<evidence type="ECO:0000313" key="5">
    <source>
        <dbReference type="EMBL" id="EFG31588.1"/>
    </source>
</evidence>
<sequence length="189" mass="20265">MKKLLTILLATTALTAHAENVSGEVSLTPVKPYVFGTVGTAQDGLKTLDGNFNSRDERVAGQIGFGLQLNDYMGGEIYYQGGDKFEYKGKNGNMERVRVNGVGTRATIGTSTQNRGRVFAKLGVVAVDHETSGGIDSNARPQFTAGVGASYNINNNFAVRSDYDHVFKRNTSVDRKGADYVGVGGQVNF</sequence>
<name>V9HMR7_9NEIS</name>
<dbReference type="OrthoDB" id="6655967at2"/>
<evidence type="ECO:0000256" key="1">
    <source>
        <dbReference type="ARBA" id="ARBA00004442"/>
    </source>
</evidence>
<evidence type="ECO:0000256" key="2">
    <source>
        <dbReference type="ARBA" id="ARBA00022729"/>
    </source>
</evidence>
<dbReference type="GO" id="GO:0009279">
    <property type="term" value="C:cell outer membrane"/>
    <property type="evidence" value="ECO:0007669"/>
    <property type="project" value="UniProtKB-SubCell"/>
</dbReference>
<comment type="caution">
    <text evidence="5">The sequence shown here is derived from an EMBL/GenBank/DDBJ whole genome shotgun (WGS) entry which is preliminary data.</text>
</comment>
<feature type="signal peptide" evidence="3">
    <location>
        <begin position="1"/>
        <end position="18"/>
    </location>
</feature>
<keyword evidence="2 3" id="KW-0732">Signal</keyword>
<comment type="subcellular location">
    <subcellularLocation>
        <location evidence="1">Cell outer membrane</location>
    </subcellularLocation>
</comment>
<dbReference type="InterPro" id="IPR011250">
    <property type="entry name" value="OMP/PagP_B-barrel"/>
</dbReference>
<dbReference type="Gene3D" id="2.40.160.20">
    <property type="match status" value="1"/>
</dbReference>
<feature type="chain" id="PRO_5030178999" description="Outer membrane protein beta-barrel domain-containing protein" evidence="3">
    <location>
        <begin position="19"/>
        <end position="189"/>
    </location>
</feature>
<evidence type="ECO:0000259" key="4">
    <source>
        <dbReference type="Pfam" id="PF13505"/>
    </source>
</evidence>